<name>A0ABY6FYQ6_9MICO</name>
<dbReference type="Gene3D" id="1.10.10.1550">
    <property type="entry name" value="ROS/MUCR transcriptional regulator protein"/>
    <property type="match status" value="1"/>
</dbReference>
<protein>
    <submittedName>
        <fullName evidence="2">MucR family transcriptional regulator</fullName>
    </submittedName>
</protein>
<evidence type="ECO:0000313" key="3">
    <source>
        <dbReference type="Proteomes" id="UP001164305"/>
    </source>
</evidence>
<gene>
    <name evidence="2" type="ORF">BRM3_08820</name>
</gene>
<comment type="similarity">
    <text evidence="1">Belongs to the ros/MucR family.</text>
</comment>
<dbReference type="InterPro" id="IPR008807">
    <property type="entry name" value="ROS_MUCR"/>
</dbReference>
<dbReference type="Pfam" id="PF05443">
    <property type="entry name" value="ROS_MUCR"/>
    <property type="match status" value="1"/>
</dbReference>
<proteinExistence type="inferred from homology"/>
<reference evidence="2" key="1">
    <citation type="submission" date="2022-10" db="EMBL/GenBank/DDBJ databases">
        <title>Whole-Genome Sequencing of Brachybacterium huguangmaarense BRM-3, Isolated from Betula schmidtii.</title>
        <authorList>
            <person name="Haam D."/>
        </authorList>
    </citation>
    <scope>NUCLEOTIDE SEQUENCE</scope>
    <source>
        <strain evidence="2">BRM-3</strain>
    </source>
</reference>
<evidence type="ECO:0000256" key="1">
    <source>
        <dbReference type="ARBA" id="ARBA00007031"/>
    </source>
</evidence>
<dbReference type="EMBL" id="CP107020">
    <property type="protein sequence ID" value="UYG15746.1"/>
    <property type="molecule type" value="Genomic_DNA"/>
</dbReference>
<evidence type="ECO:0000313" key="2">
    <source>
        <dbReference type="EMBL" id="UYG15746.1"/>
    </source>
</evidence>
<organism evidence="2 3">
    <name type="scientific">Brachybacterium huguangmaarense</name>
    <dbReference type="NCBI Taxonomy" id="1652028"/>
    <lineage>
        <taxon>Bacteria</taxon>
        <taxon>Bacillati</taxon>
        <taxon>Actinomycetota</taxon>
        <taxon>Actinomycetes</taxon>
        <taxon>Micrococcales</taxon>
        <taxon>Dermabacteraceae</taxon>
        <taxon>Brachybacterium</taxon>
    </lineage>
</organism>
<dbReference type="InterPro" id="IPR041920">
    <property type="entry name" value="ROS/MUCR_sf"/>
</dbReference>
<dbReference type="Proteomes" id="UP001164305">
    <property type="component" value="Chromosome"/>
</dbReference>
<keyword evidence="3" id="KW-1185">Reference proteome</keyword>
<sequence length="171" mass="18869">MTTPEPRHGYLDEWDGRLICHECGRGYLHLATHARAAHDLTAAEYRERHGLGMSTSLVASSVAADMRERASRPEVLARLATVRDPDALAAHRGRQSWRPEVVRKAVDRGASTRVPVPDALVRGMPPWEDLLAWTSSAHGIIAQGYAVRALADACGRSQATVAQRLRRHPRT</sequence>
<dbReference type="RefSeq" id="WP_263592960.1">
    <property type="nucleotide sequence ID" value="NZ_CP107020.1"/>
</dbReference>
<accession>A0ABY6FYQ6</accession>